<dbReference type="OrthoDB" id="1038500at2"/>
<protein>
    <submittedName>
        <fullName evidence="1">DUF4138 domain-containing protein</fullName>
    </submittedName>
</protein>
<gene>
    <name evidence="1" type="ORF">FDY95_23440</name>
</gene>
<evidence type="ECO:0000313" key="1">
    <source>
        <dbReference type="EMBL" id="TLM88791.1"/>
    </source>
</evidence>
<dbReference type="RefSeq" id="WP_138081702.1">
    <property type="nucleotide sequence ID" value="NZ_VAJM01000016.1"/>
</dbReference>
<dbReference type="Pfam" id="PF13595">
    <property type="entry name" value="DUF4138"/>
    <property type="match status" value="1"/>
</dbReference>
<dbReference type="InterPro" id="IPR022298">
    <property type="entry name" value="Conjug_transposon_TraN"/>
</dbReference>
<reference evidence="1 2" key="1">
    <citation type="submission" date="2019-05" db="EMBL/GenBank/DDBJ databases">
        <title>Hymenobacter edaphi sp. nov., isolated from abandoned arsenic-contaminated farmland soil.</title>
        <authorList>
            <person name="Nie L."/>
        </authorList>
    </citation>
    <scope>NUCLEOTIDE SEQUENCE [LARGE SCALE GENOMIC DNA]</scope>
    <source>
        <strain evidence="1 2">1-3-3-8</strain>
    </source>
</reference>
<dbReference type="EMBL" id="VAJM01000016">
    <property type="protein sequence ID" value="TLM88791.1"/>
    <property type="molecule type" value="Genomic_DNA"/>
</dbReference>
<dbReference type="AlphaFoldDB" id="A0A5R8WJE6"/>
<dbReference type="Proteomes" id="UP000305517">
    <property type="component" value="Unassembled WGS sequence"/>
</dbReference>
<evidence type="ECO:0000313" key="2">
    <source>
        <dbReference type="Proteomes" id="UP000305517"/>
    </source>
</evidence>
<sequence>MLFTVSRASRARLLLLPLLSLLALTSYGQGFGLFRGRRQALTLPDSLLQPAPAPAPLPPGVHQGGYTSTGQHYTITRLAPPEAPGPFGAQAPLIDVAVSDSSTTYLVFAGGVSLVDVGMMDNYLVKIEANAVFVRARSKKAPPTPILVRFGSKYWMGRLVTVRRPVLTLYDFSKPGSMNPPAGAGGNASASASGTANLGGAIMPDQSQGVGPENALAMDKDARKKAFINAKLRRLDLYREEHQAVAVLDNKLALSLANVRNDKDFTYLRFKVINNSSIDYNVDFVDFALVENSKRRFLGKKKNQARRPLAPSGGHANQVIKGNSTGYLYYAVPLFAATDQGHLQVDLRELNGARALTLPIPSHVINTASTF</sequence>
<accession>A0A5R8WJE6</accession>
<name>A0A5R8WJE6_9BACT</name>
<proteinExistence type="predicted"/>
<comment type="caution">
    <text evidence="1">The sequence shown here is derived from an EMBL/GenBank/DDBJ whole genome shotgun (WGS) entry which is preliminary data.</text>
</comment>
<keyword evidence="2" id="KW-1185">Reference proteome</keyword>
<organism evidence="1 2">
    <name type="scientific">Hymenobacter jeollabukensis</name>
    <dbReference type="NCBI Taxonomy" id="2025313"/>
    <lineage>
        <taxon>Bacteria</taxon>
        <taxon>Pseudomonadati</taxon>
        <taxon>Bacteroidota</taxon>
        <taxon>Cytophagia</taxon>
        <taxon>Cytophagales</taxon>
        <taxon>Hymenobacteraceae</taxon>
        <taxon>Hymenobacter</taxon>
    </lineage>
</organism>